<evidence type="ECO:0000313" key="3">
    <source>
        <dbReference type="Proteomes" id="UP001151760"/>
    </source>
</evidence>
<feature type="region of interest" description="Disordered" evidence="1">
    <location>
        <begin position="1"/>
        <end position="36"/>
    </location>
</feature>
<keyword evidence="3" id="KW-1185">Reference proteome</keyword>
<feature type="compositionally biased region" description="Polar residues" evidence="1">
    <location>
        <begin position="15"/>
        <end position="24"/>
    </location>
</feature>
<organism evidence="2 3">
    <name type="scientific">Tanacetum coccineum</name>
    <dbReference type="NCBI Taxonomy" id="301880"/>
    <lineage>
        <taxon>Eukaryota</taxon>
        <taxon>Viridiplantae</taxon>
        <taxon>Streptophyta</taxon>
        <taxon>Embryophyta</taxon>
        <taxon>Tracheophyta</taxon>
        <taxon>Spermatophyta</taxon>
        <taxon>Magnoliopsida</taxon>
        <taxon>eudicotyledons</taxon>
        <taxon>Gunneridae</taxon>
        <taxon>Pentapetalae</taxon>
        <taxon>asterids</taxon>
        <taxon>campanulids</taxon>
        <taxon>Asterales</taxon>
        <taxon>Asteraceae</taxon>
        <taxon>Asteroideae</taxon>
        <taxon>Anthemideae</taxon>
        <taxon>Anthemidinae</taxon>
        <taxon>Tanacetum</taxon>
    </lineage>
</organism>
<protein>
    <submittedName>
        <fullName evidence="2">Uncharacterized protein</fullName>
    </submittedName>
</protein>
<sequence length="89" mass="9354">SKLSSFGRRGDDESLFNNFSNRRMSPSGSKSASSIPGGIELLVRQATISSKKKPPPSKGVREGGDVVMIGSEDGVGFPLLELSENPSTS</sequence>
<reference evidence="2" key="2">
    <citation type="submission" date="2022-01" db="EMBL/GenBank/DDBJ databases">
        <authorList>
            <person name="Yamashiro T."/>
            <person name="Shiraishi A."/>
            <person name="Satake H."/>
            <person name="Nakayama K."/>
        </authorList>
    </citation>
    <scope>NUCLEOTIDE SEQUENCE</scope>
</reference>
<reference evidence="2" key="1">
    <citation type="journal article" date="2022" name="Int. J. Mol. Sci.">
        <title>Draft Genome of Tanacetum Coccineum: Genomic Comparison of Closely Related Tanacetum-Family Plants.</title>
        <authorList>
            <person name="Yamashiro T."/>
            <person name="Shiraishi A."/>
            <person name="Nakayama K."/>
            <person name="Satake H."/>
        </authorList>
    </citation>
    <scope>NUCLEOTIDE SEQUENCE</scope>
</reference>
<feature type="compositionally biased region" description="Low complexity" evidence="1">
    <location>
        <begin position="25"/>
        <end position="36"/>
    </location>
</feature>
<name>A0ABQ4Y9C7_9ASTR</name>
<accession>A0ABQ4Y9C7</accession>
<comment type="caution">
    <text evidence="2">The sequence shown here is derived from an EMBL/GenBank/DDBJ whole genome shotgun (WGS) entry which is preliminary data.</text>
</comment>
<proteinExistence type="predicted"/>
<feature type="non-terminal residue" evidence="2">
    <location>
        <position position="1"/>
    </location>
</feature>
<gene>
    <name evidence="2" type="ORF">Tco_0707115</name>
</gene>
<dbReference type="EMBL" id="BQNB010010219">
    <property type="protein sequence ID" value="GJS74274.1"/>
    <property type="molecule type" value="Genomic_DNA"/>
</dbReference>
<dbReference type="Proteomes" id="UP001151760">
    <property type="component" value="Unassembled WGS sequence"/>
</dbReference>
<evidence type="ECO:0000313" key="2">
    <source>
        <dbReference type="EMBL" id="GJS74274.1"/>
    </source>
</evidence>
<evidence type="ECO:0000256" key="1">
    <source>
        <dbReference type="SAM" id="MobiDB-lite"/>
    </source>
</evidence>